<reference evidence="1" key="1">
    <citation type="journal article" date="2014" name="Int. J. Syst. Evol. Microbiol.">
        <title>Complete genome sequence of Corynebacterium casei LMG S-19264T (=DSM 44701T), isolated from a smear-ripened cheese.</title>
        <authorList>
            <consortium name="US DOE Joint Genome Institute (JGI-PGF)"/>
            <person name="Walter F."/>
            <person name="Albersmeier A."/>
            <person name="Kalinowski J."/>
            <person name="Ruckert C."/>
        </authorList>
    </citation>
    <scope>NUCLEOTIDE SEQUENCE</scope>
    <source>
        <strain evidence="1">CGMCC 1.7086</strain>
    </source>
</reference>
<dbReference type="PANTHER" id="PTHR48098:SF1">
    <property type="entry name" value="DIACYLGLYCEROL ACYLTRANSFERASE_MYCOLYLTRANSFERASE AG85A"/>
    <property type="match status" value="1"/>
</dbReference>
<dbReference type="InterPro" id="IPR050583">
    <property type="entry name" value="Mycobacterial_A85_antigen"/>
</dbReference>
<dbReference type="AlphaFoldDB" id="A0A917Z4W0"/>
<comment type="caution">
    <text evidence="1">The sequence shown here is derived from an EMBL/GenBank/DDBJ whole genome shotgun (WGS) entry which is preliminary data.</text>
</comment>
<name>A0A917Z4W0_9ALTE</name>
<accession>A0A917Z4W0</accession>
<evidence type="ECO:0000313" key="1">
    <source>
        <dbReference type="EMBL" id="GGO74814.1"/>
    </source>
</evidence>
<evidence type="ECO:0008006" key="3">
    <source>
        <dbReference type="Google" id="ProtNLM"/>
    </source>
</evidence>
<evidence type="ECO:0000313" key="2">
    <source>
        <dbReference type="Proteomes" id="UP000606935"/>
    </source>
</evidence>
<dbReference type="Pfam" id="PF00756">
    <property type="entry name" value="Esterase"/>
    <property type="match status" value="1"/>
</dbReference>
<dbReference type="SUPFAM" id="SSF53474">
    <property type="entry name" value="alpha/beta-Hydrolases"/>
    <property type="match status" value="1"/>
</dbReference>
<sequence length="268" mass="29744">MFAGFTASAYEVQILDIESPSMGISQKATLVLPDGYQQSERRYPVLYLLHGHGGNYQNWAERTEVEALADRYQMLILMPDGNINSWYVDSQFKTNSLYTRYIGEEIPAYLDSHFRTVAQRSGRAITGLSMGGFGALHIALSYPTEFIAAGSTSGGVDPRGFEGKWGLNEVLGNPLEQQGVWMQNAIVNRVDGFKQHNLALIIDCGVEDFFLAANRRLHQALLDKGIAHTYIEQPGGHNWPYWAGSIGLQAEFLSRYLSASMTPTETAP</sequence>
<proteinExistence type="predicted"/>
<dbReference type="Proteomes" id="UP000606935">
    <property type="component" value="Unassembled WGS sequence"/>
</dbReference>
<dbReference type="EMBL" id="BMLS01000009">
    <property type="protein sequence ID" value="GGO74814.1"/>
    <property type="molecule type" value="Genomic_DNA"/>
</dbReference>
<reference evidence="1" key="2">
    <citation type="submission" date="2020-09" db="EMBL/GenBank/DDBJ databases">
        <authorList>
            <person name="Sun Q."/>
            <person name="Zhou Y."/>
        </authorList>
    </citation>
    <scope>NUCLEOTIDE SEQUENCE</scope>
    <source>
        <strain evidence="1">CGMCC 1.7086</strain>
    </source>
</reference>
<gene>
    <name evidence="1" type="ORF">GCM10010982_38530</name>
</gene>
<keyword evidence="2" id="KW-1185">Reference proteome</keyword>
<dbReference type="InterPro" id="IPR000801">
    <property type="entry name" value="Esterase-like"/>
</dbReference>
<dbReference type="GO" id="GO:0016747">
    <property type="term" value="F:acyltransferase activity, transferring groups other than amino-acyl groups"/>
    <property type="evidence" value="ECO:0007669"/>
    <property type="project" value="TreeGrafter"/>
</dbReference>
<dbReference type="Gene3D" id="3.40.50.1820">
    <property type="entry name" value="alpha/beta hydrolase"/>
    <property type="match status" value="1"/>
</dbReference>
<dbReference type="InterPro" id="IPR029058">
    <property type="entry name" value="AB_hydrolase_fold"/>
</dbReference>
<dbReference type="PANTHER" id="PTHR48098">
    <property type="entry name" value="ENTEROCHELIN ESTERASE-RELATED"/>
    <property type="match status" value="1"/>
</dbReference>
<protein>
    <recommendedName>
        <fullName evidence="3">Esterase family protein</fullName>
    </recommendedName>
</protein>
<organism evidence="1 2">
    <name type="scientific">Bowmanella pacifica</name>
    <dbReference type="NCBI Taxonomy" id="502051"/>
    <lineage>
        <taxon>Bacteria</taxon>
        <taxon>Pseudomonadati</taxon>
        <taxon>Pseudomonadota</taxon>
        <taxon>Gammaproteobacteria</taxon>
        <taxon>Alteromonadales</taxon>
        <taxon>Alteromonadaceae</taxon>
        <taxon>Bowmanella</taxon>
    </lineage>
</organism>